<feature type="domain" description="Rieske" evidence="5">
    <location>
        <begin position="4"/>
        <end position="100"/>
    </location>
</feature>
<evidence type="ECO:0000313" key="6">
    <source>
        <dbReference type="EMBL" id="MCO5975287.1"/>
    </source>
</evidence>
<gene>
    <name evidence="6" type="ORF">M0L44_00940</name>
</gene>
<evidence type="ECO:0000256" key="4">
    <source>
        <dbReference type="ARBA" id="ARBA00023014"/>
    </source>
</evidence>
<dbReference type="InterPro" id="IPR036922">
    <property type="entry name" value="Rieske_2Fe-2S_sf"/>
</dbReference>
<evidence type="ECO:0000256" key="2">
    <source>
        <dbReference type="ARBA" id="ARBA00022723"/>
    </source>
</evidence>
<organism evidence="6 7">
    <name type="scientific">Ideonella oryzae</name>
    <dbReference type="NCBI Taxonomy" id="2937441"/>
    <lineage>
        <taxon>Bacteria</taxon>
        <taxon>Pseudomonadati</taxon>
        <taxon>Pseudomonadota</taxon>
        <taxon>Betaproteobacteria</taxon>
        <taxon>Burkholderiales</taxon>
        <taxon>Sphaerotilaceae</taxon>
        <taxon>Ideonella</taxon>
    </lineage>
</organism>
<accession>A0ABT1BGB6</accession>
<dbReference type="PROSITE" id="PS51296">
    <property type="entry name" value="RIESKE"/>
    <property type="match status" value="1"/>
</dbReference>
<dbReference type="Gene3D" id="2.102.10.10">
    <property type="entry name" value="Rieske [2Fe-2S] iron-sulphur domain"/>
    <property type="match status" value="1"/>
</dbReference>
<keyword evidence="2" id="KW-0479">Metal-binding</keyword>
<dbReference type="Pfam" id="PF00355">
    <property type="entry name" value="Rieske"/>
    <property type="match status" value="1"/>
</dbReference>
<evidence type="ECO:0000259" key="5">
    <source>
        <dbReference type="PROSITE" id="PS51296"/>
    </source>
</evidence>
<keyword evidence="4" id="KW-0411">Iron-sulfur</keyword>
<evidence type="ECO:0000256" key="3">
    <source>
        <dbReference type="ARBA" id="ARBA00023004"/>
    </source>
</evidence>
<keyword evidence="7" id="KW-1185">Reference proteome</keyword>
<dbReference type="RefSeq" id="WP_252767736.1">
    <property type="nucleotide sequence ID" value="NZ_JAMXMC010000001.1"/>
</dbReference>
<reference evidence="6 7" key="1">
    <citation type="submission" date="2022-06" db="EMBL/GenBank/DDBJ databases">
        <title>Ideonella sp. NS12-5 Genome sequencing and assembly.</title>
        <authorList>
            <person name="Jung Y."/>
        </authorList>
    </citation>
    <scope>NUCLEOTIDE SEQUENCE [LARGE SCALE GENOMIC DNA]</scope>
    <source>
        <strain evidence="6 7">NS12-5</strain>
    </source>
</reference>
<proteinExistence type="predicted"/>
<dbReference type="SUPFAM" id="SSF50022">
    <property type="entry name" value="ISP domain"/>
    <property type="match status" value="1"/>
</dbReference>
<dbReference type="InterPro" id="IPR017941">
    <property type="entry name" value="Rieske_2Fe-2S"/>
</dbReference>
<keyword evidence="3" id="KW-0408">Iron</keyword>
<sequence>MSFQTLCKQRYLGEGEAVPFLLDGHEVLVIWPDGGQPRAFTGLCPHEQQSLVNNSQFNGRTLTCTVHGWVFDGRNGEGLRPEGCALDEYPLRLTHDGRVELDLQGPATANDGATT</sequence>
<evidence type="ECO:0000256" key="1">
    <source>
        <dbReference type="ARBA" id="ARBA00022714"/>
    </source>
</evidence>
<dbReference type="Proteomes" id="UP001204851">
    <property type="component" value="Unassembled WGS sequence"/>
</dbReference>
<keyword evidence="1" id="KW-0001">2Fe-2S</keyword>
<name>A0ABT1BGB6_9BURK</name>
<comment type="caution">
    <text evidence="6">The sequence shown here is derived from an EMBL/GenBank/DDBJ whole genome shotgun (WGS) entry which is preliminary data.</text>
</comment>
<evidence type="ECO:0000313" key="7">
    <source>
        <dbReference type="Proteomes" id="UP001204851"/>
    </source>
</evidence>
<protein>
    <submittedName>
        <fullName evidence="6">Rieske 2Fe-2S domain-containing protein</fullName>
    </submittedName>
</protein>
<dbReference type="EMBL" id="JAMXMC010000001">
    <property type="protein sequence ID" value="MCO5975287.1"/>
    <property type="molecule type" value="Genomic_DNA"/>
</dbReference>